<dbReference type="AlphaFoldDB" id="A0A3Q3G980"/>
<dbReference type="Gene3D" id="2.70.170.10">
    <property type="entry name" value="Neurotransmitter-gated ion-channel ligand-binding domain"/>
    <property type="match status" value="1"/>
</dbReference>
<protein>
    <submittedName>
        <fullName evidence="8">5-hydroxytryptamine receptor 3A-like</fullName>
    </submittedName>
</protein>
<dbReference type="Proteomes" id="UP000261660">
    <property type="component" value="Unplaced"/>
</dbReference>
<sequence length="409" mass="46333">MTGCWHAESTCKTRRCLAEMLMKRGYLSQPQSENCSLVIEVPFLEYQTLSVNTKELMLISQIRADLLWRDEELAWNRSDYLFDKVTLPVKNVWTPEILVTNGISSTMKHSSSDLLLFWNGTVVHSVIINAKINCEINLFNFPFAGDSCPVAIQTWSDGECGTKLNFHSNQVMIDGSHGDWQTDGISLLQQEHRDDRNYILVELSVKYLNPFITLMLPSILLVLADVVSFALPLGGGERCSFKVTLVLSFTMFLIILNDELPGDSTCGPIIRTHFCICLVLLVLSMLVSMMLTGLANNGSLIFSCWSKKGSRQENTGNKAETEDEEVKADISVIKLNASEGDSGMLKTLVDFVEDLKAQKAESEQYQKIAQKADKIFFWFYLFFGTAYFIAMFCVMTLYKCTVNHFEFWY</sequence>
<dbReference type="Gene3D" id="1.20.58.390">
    <property type="entry name" value="Neurotransmitter-gated ion-channel transmembrane domain"/>
    <property type="match status" value="1"/>
</dbReference>
<dbReference type="InterPro" id="IPR006201">
    <property type="entry name" value="Neur_channel"/>
</dbReference>
<comment type="subcellular location">
    <subcellularLocation>
        <location evidence="1">Membrane</location>
        <topology evidence="1">Multi-pass membrane protein</topology>
    </subcellularLocation>
</comment>
<reference evidence="8" key="2">
    <citation type="submission" date="2025-09" db="UniProtKB">
        <authorList>
            <consortium name="Ensembl"/>
        </authorList>
    </citation>
    <scope>IDENTIFICATION</scope>
</reference>
<feature type="transmembrane region" description="Helical" evidence="5">
    <location>
        <begin position="207"/>
        <end position="227"/>
    </location>
</feature>
<evidence type="ECO:0000256" key="1">
    <source>
        <dbReference type="ARBA" id="ARBA00004141"/>
    </source>
</evidence>
<feature type="domain" description="Neurotransmitter-gated ion-channel transmembrane" evidence="7">
    <location>
        <begin position="215"/>
        <end position="291"/>
    </location>
</feature>
<dbReference type="GO" id="GO:0004888">
    <property type="term" value="F:transmembrane signaling receptor activity"/>
    <property type="evidence" value="ECO:0007669"/>
    <property type="project" value="InterPro"/>
</dbReference>
<keyword evidence="2 5" id="KW-0812">Transmembrane</keyword>
<dbReference type="Pfam" id="PF02931">
    <property type="entry name" value="Neur_chan_LBD"/>
    <property type="match status" value="1"/>
</dbReference>
<evidence type="ECO:0000256" key="2">
    <source>
        <dbReference type="ARBA" id="ARBA00022692"/>
    </source>
</evidence>
<evidence type="ECO:0000259" key="6">
    <source>
        <dbReference type="Pfam" id="PF02931"/>
    </source>
</evidence>
<reference evidence="8" key="1">
    <citation type="submission" date="2025-08" db="UniProtKB">
        <authorList>
            <consortium name="Ensembl"/>
        </authorList>
    </citation>
    <scope>IDENTIFICATION</scope>
</reference>
<evidence type="ECO:0000313" key="8">
    <source>
        <dbReference type="Ensembl" id="ENSLBEP00000029716.1"/>
    </source>
</evidence>
<evidence type="ECO:0000256" key="5">
    <source>
        <dbReference type="SAM" id="Phobius"/>
    </source>
</evidence>
<evidence type="ECO:0000256" key="3">
    <source>
        <dbReference type="ARBA" id="ARBA00022989"/>
    </source>
</evidence>
<dbReference type="InParanoid" id="A0A3Q3G980"/>
<feature type="transmembrane region" description="Helical" evidence="5">
    <location>
        <begin position="269"/>
        <end position="291"/>
    </location>
</feature>
<dbReference type="GeneTree" id="ENSGT00920000149199"/>
<dbReference type="InterPro" id="IPR006029">
    <property type="entry name" value="Neurotrans-gated_channel_TM"/>
</dbReference>
<proteinExistence type="predicted"/>
<evidence type="ECO:0000313" key="9">
    <source>
        <dbReference type="Proteomes" id="UP000261660"/>
    </source>
</evidence>
<dbReference type="InterPro" id="IPR036734">
    <property type="entry name" value="Neur_chan_lig-bd_sf"/>
</dbReference>
<accession>A0A3Q3G980</accession>
<dbReference type="PANTHER" id="PTHR18945">
    <property type="entry name" value="NEUROTRANSMITTER GATED ION CHANNEL"/>
    <property type="match status" value="1"/>
</dbReference>
<organism evidence="8 9">
    <name type="scientific">Labrus bergylta</name>
    <name type="common">ballan wrasse</name>
    <dbReference type="NCBI Taxonomy" id="56723"/>
    <lineage>
        <taxon>Eukaryota</taxon>
        <taxon>Metazoa</taxon>
        <taxon>Chordata</taxon>
        <taxon>Craniata</taxon>
        <taxon>Vertebrata</taxon>
        <taxon>Euteleostomi</taxon>
        <taxon>Actinopterygii</taxon>
        <taxon>Neopterygii</taxon>
        <taxon>Teleostei</taxon>
        <taxon>Neoteleostei</taxon>
        <taxon>Acanthomorphata</taxon>
        <taxon>Eupercaria</taxon>
        <taxon>Labriformes</taxon>
        <taxon>Labridae</taxon>
        <taxon>Labrus</taxon>
    </lineage>
</organism>
<dbReference type="InterPro" id="IPR038050">
    <property type="entry name" value="Neuro_actylchol_rec"/>
</dbReference>
<evidence type="ECO:0000259" key="7">
    <source>
        <dbReference type="Pfam" id="PF02932"/>
    </source>
</evidence>
<dbReference type="InterPro" id="IPR006202">
    <property type="entry name" value="Neur_chan_lig-bd"/>
</dbReference>
<name>A0A3Q3G980_9LABR</name>
<dbReference type="Pfam" id="PF02932">
    <property type="entry name" value="Neur_chan_memb"/>
    <property type="match status" value="1"/>
</dbReference>
<dbReference type="Ensembl" id="ENSLBET00000031116.1">
    <property type="protein sequence ID" value="ENSLBEP00000029716.1"/>
    <property type="gene ID" value="ENSLBEG00000022485.1"/>
</dbReference>
<evidence type="ECO:0000256" key="4">
    <source>
        <dbReference type="ARBA" id="ARBA00023136"/>
    </source>
</evidence>
<feature type="transmembrane region" description="Helical" evidence="5">
    <location>
        <begin position="375"/>
        <end position="398"/>
    </location>
</feature>
<feature type="transmembrane region" description="Helical" evidence="5">
    <location>
        <begin position="239"/>
        <end position="257"/>
    </location>
</feature>
<dbReference type="STRING" id="56723.ENSLBEP00000029716"/>
<dbReference type="GO" id="GO:0005230">
    <property type="term" value="F:extracellular ligand-gated monoatomic ion channel activity"/>
    <property type="evidence" value="ECO:0007669"/>
    <property type="project" value="InterPro"/>
</dbReference>
<keyword evidence="4 5" id="KW-0472">Membrane</keyword>
<keyword evidence="3 5" id="KW-1133">Transmembrane helix</keyword>
<dbReference type="InterPro" id="IPR036719">
    <property type="entry name" value="Neuro-gated_channel_TM_sf"/>
</dbReference>
<dbReference type="SUPFAM" id="SSF90112">
    <property type="entry name" value="Neurotransmitter-gated ion-channel transmembrane pore"/>
    <property type="match status" value="1"/>
</dbReference>
<dbReference type="SUPFAM" id="SSF63712">
    <property type="entry name" value="Nicotinic receptor ligand binding domain-like"/>
    <property type="match status" value="1"/>
</dbReference>
<dbReference type="FunCoup" id="A0A3Q3G980">
    <property type="interactions" value="26"/>
</dbReference>
<keyword evidence="9" id="KW-1185">Reference proteome</keyword>
<dbReference type="GO" id="GO:0016020">
    <property type="term" value="C:membrane"/>
    <property type="evidence" value="ECO:0007669"/>
    <property type="project" value="UniProtKB-SubCell"/>
</dbReference>
<feature type="domain" description="Neurotransmitter-gated ion-channel ligand-binding" evidence="6">
    <location>
        <begin position="28"/>
        <end position="171"/>
    </location>
</feature>